<comment type="similarity">
    <text evidence="2">Belongs to the TRM6/GCD10 family.</text>
</comment>
<evidence type="ECO:0000256" key="2">
    <source>
        <dbReference type="ARBA" id="ARBA00008320"/>
    </source>
</evidence>
<organism evidence="8 9">
    <name type="scientific">Talaromyces proteolyticus</name>
    <dbReference type="NCBI Taxonomy" id="1131652"/>
    <lineage>
        <taxon>Eukaryota</taxon>
        <taxon>Fungi</taxon>
        <taxon>Dikarya</taxon>
        <taxon>Ascomycota</taxon>
        <taxon>Pezizomycotina</taxon>
        <taxon>Eurotiomycetes</taxon>
        <taxon>Eurotiomycetidae</taxon>
        <taxon>Eurotiales</taxon>
        <taxon>Trichocomaceae</taxon>
        <taxon>Talaromyces</taxon>
        <taxon>Talaromyces sect. Bacilispori</taxon>
    </lineage>
</organism>
<reference evidence="8" key="1">
    <citation type="submission" date="2021-12" db="EMBL/GenBank/DDBJ databases">
        <title>Convergent genome expansion in fungi linked to evolution of root-endophyte symbiosis.</title>
        <authorList>
            <consortium name="DOE Joint Genome Institute"/>
            <person name="Ke Y.-H."/>
            <person name="Bonito G."/>
            <person name="Liao H.-L."/>
            <person name="Looney B."/>
            <person name="Rojas-Flechas A."/>
            <person name="Nash J."/>
            <person name="Hameed K."/>
            <person name="Schadt C."/>
            <person name="Martin F."/>
            <person name="Crous P.W."/>
            <person name="Miettinen O."/>
            <person name="Magnuson J.K."/>
            <person name="Labbe J."/>
            <person name="Jacobson D."/>
            <person name="Doktycz M.J."/>
            <person name="Veneault-Fourrey C."/>
            <person name="Kuo A."/>
            <person name="Mondo S."/>
            <person name="Calhoun S."/>
            <person name="Riley R."/>
            <person name="Ohm R."/>
            <person name="LaButti K."/>
            <person name="Andreopoulos B."/>
            <person name="Pangilinan J."/>
            <person name="Nolan M."/>
            <person name="Tritt A."/>
            <person name="Clum A."/>
            <person name="Lipzen A."/>
            <person name="Daum C."/>
            <person name="Barry K."/>
            <person name="Grigoriev I.V."/>
            <person name="Vilgalys R."/>
        </authorList>
    </citation>
    <scope>NUCLEOTIDE SEQUENCE</scope>
    <source>
        <strain evidence="8">PMI_201</strain>
    </source>
</reference>
<keyword evidence="5" id="KW-0539">Nucleus</keyword>
<comment type="caution">
    <text evidence="8">The sequence shown here is derived from an EMBL/GenBank/DDBJ whole genome shotgun (WGS) entry which is preliminary data.</text>
</comment>
<name>A0AAD4KSI3_9EURO</name>
<evidence type="ECO:0000256" key="6">
    <source>
        <dbReference type="ARBA" id="ARBA00032319"/>
    </source>
</evidence>
<dbReference type="PANTHER" id="PTHR12945">
    <property type="entry name" value="TRANSLATION INITIATION FACTOR EIF3-RELATED"/>
    <property type="match status" value="1"/>
</dbReference>
<dbReference type="AlphaFoldDB" id="A0AAD4KSI3"/>
<proteinExistence type="inferred from homology"/>
<evidence type="ECO:0000256" key="7">
    <source>
        <dbReference type="SAM" id="MobiDB-lite"/>
    </source>
</evidence>
<evidence type="ECO:0000256" key="1">
    <source>
        <dbReference type="ARBA" id="ARBA00004123"/>
    </source>
</evidence>
<sequence>MHSVVRPNAYVALHLSSGLHKVLKVAPNMKISLGKYGSFYSNHIIGRPFHLTFELLEEPEEDGYSLRIVPAAELHAEALISEGSGDVDGVGEELDGENSDDMPTRTNRDIVDDNSSQALTLDEIEELKRNSTGAGQEIIDKLLESHSAIDKKTAFSLAKYKVRKRRKYLKRFTVLPLDVKILTEYILQGKEPHKIMEIRDEMIGLLGCWGNVHHAGNLQLEGMESSGRYLVVDDTGGLVVAAMAERMGILYPQDPDEEADDIYEDEHDGESTKKEPIESADDVMDVSENNGITANDTQNNETEEMNIANDENSRSSVRQQYMAAGDNSITVIHAHSQPNLSILKYFGYDVEDPDESHPLYKHLKTVSWLQVIDPEADNLYHRRPESIDAEILKTWKPRQRGTYYRKHTRWARIRSVVDEVRAGGFNGLVVASLMEPESVLQYAVPLLRGGASTVVYSAAVEPLTRLMDQYSTPRRSAFILKKKDLEKKRAQLTTSSETVDLPSIESTLALEFPLDPTLLIAPMLQTSRVRQWQVLPGRTHPLMSDRGGAEGYIFHGLRVIPATEHISSGAQARRKKRKLEEVDTAPSTEISTPT</sequence>
<feature type="region of interest" description="Disordered" evidence="7">
    <location>
        <begin position="251"/>
        <end position="281"/>
    </location>
</feature>
<dbReference type="GO" id="GO:0005634">
    <property type="term" value="C:nucleus"/>
    <property type="evidence" value="ECO:0007669"/>
    <property type="project" value="UniProtKB-SubCell"/>
</dbReference>
<evidence type="ECO:0000256" key="4">
    <source>
        <dbReference type="ARBA" id="ARBA00022694"/>
    </source>
</evidence>
<dbReference type="PANTHER" id="PTHR12945:SF0">
    <property type="entry name" value="TRNA (ADENINE(58)-N(1))-METHYLTRANSFERASE NON-CATALYTIC SUBUNIT TRM6"/>
    <property type="match status" value="1"/>
</dbReference>
<protein>
    <recommendedName>
        <fullName evidence="3">tRNA (adenine(58)-N(1))-methyltransferase non-catalytic subunit TRM6</fullName>
    </recommendedName>
    <alternativeName>
        <fullName evidence="6">tRNA(m1A58)-methyltransferase subunit TRM6</fullName>
    </alternativeName>
</protein>
<dbReference type="RefSeq" id="XP_046072499.1">
    <property type="nucleotide sequence ID" value="XM_046211208.1"/>
</dbReference>
<dbReference type="InterPro" id="IPR017423">
    <property type="entry name" value="TRM6"/>
</dbReference>
<feature type="compositionally biased region" description="Acidic residues" evidence="7">
    <location>
        <begin position="89"/>
        <end position="100"/>
    </location>
</feature>
<keyword evidence="8" id="KW-0648">Protein biosynthesis</keyword>
<feature type="region of interest" description="Disordered" evidence="7">
    <location>
        <begin position="565"/>
        <end position="594"/>
    </location>
</feature>
<comment type="subcellular location">
    <subcellularLocation>
        <location evidence="1">Nucleus</location>
    </subcellularLocation>
</comment>
<evidence type="ECO:0000256" key="5">
    <source>
        <dbReference type="ARBA" id="ARBA00023242"/>
    </source>
</evidence>
<dbReference type="Pfam" id="PF04189">
    <property type="entry name" value="Gcd10p"/>
    <property type="match status" value="1"/>
</dbReference>
<evidence type="ECO:0000256" key="3">
    <source>
        <dbReference type="ARBA" id="ARBA00021704"/>
    </source>
</evidence>
<keyword evidence="4" id="KW-0819">tRNA processing</keyword>
<dbReference type="GeneID" id="70241495"/>
<feature type="compositionally biased region" description="Polar residues" evidence="7">
    <location>
        <begin position="585"/>
        <end position="594"/>
    </location>
</feature>
<keyword evidence="9" id="KW-1185">Reference proteome</keyword>
<feature type="compositionally biased region" description="Acidic residues" evidence="7">
    <location>
        <begin position="254"/>
        <end position="268"/>
    </location>
</feature>
<feature type="region of interest" description="Disordered" evidence="7">
    <location>
        <begin position="87"/>
        <end position="108"/>
    </location>
</feature>
<evidence type="ECO:0000313" key="8">
    <source>
        <dbReference type="EMBL" id="KAH8697798.1"/>
    </source>
</evidence>
<dbReference type="EMBL" id="JAJTJA010000006">
    <property type="protein sequence ID" value="KAH8697798.1"/>
    <property type="molecule type" value="Genomic_DNA"/>
</dbReference>
<evidence type="ECO:0000313" key="9">
    <source>
        <dbReference type="Proteomes" id="UP001201262"/>
    </source>
</evidence>
<dbReference type="GO" id="GO:0030488">
    <property type="term" value="P:tRNA methylation"/>
    <property type="evidence" value="ECO:0007669"/>
    <property type="project" value="InterPro"/>
</dbReference>
<accession>A0AAD4KSI3</accession>
<dbReference type="Proteomes" id="UP001201262">
    <property type="component" value="Unassembled WGS sequence"/>
</dbReference>
<dbReference type="GO" id="GO:0031515">
    <property type="term" value="C:tRNA (m1A) methyltransferase complex"/>
    <property type="evidence" value="ECO:0007669"/>
    <property type="project" value="InterPro"/>
</dbReference>
<dbReference type="GO" id="GO:0003743">
    <property type="term" value="F:translation initiation factor activity"/>
    <property type="evidence" value="ECO:0007669"/>
    <property type="project" value="UniProtKB-KW"/>
</dbReference>
<keyword evidence="8" id="KW-0396">Initiation factor</keyword>
<gene>
    <name evidence="8" type="ORF">BGW36DRAFT_295792</name>
</gene>